<evidence type="ECO:0000256" key="1">
    <source>
        <dbReference type="ARBA" id="ARBA00010231"/>
    </source>
</evidence>
<dbReference type="EC" id="5.4.2.10" evidence="7 9"/>
<dbReference type="PANTHER" id="PTHR42946">
    <property type="entry name" value="PHOSPHOHEXOSE MUTASE"/>
    <property type="match status" value="1"/>
</dbReference>
<dbReference type="Gene3D" id="3.30.310.50">
    <property type="entry name" value="Alpha-D-phosphohexomutase, C-terminal domain"/>
    <property type="match status" value="1"/>
</dbReference>
<evidence type="ECO:0000259" key="13">
    <source>
        <dbReference type="Pfam" id="PF02880"/>
    </source>
</evidence>
<comment type="similarity">
    <text evidence="1 7 8">Belongs to the phosphohexose mutase family.</text>
</comment>
<feature type="binding site" evidence="7">
    <location>
        <position position="242"/>
    </location>
    <ligand>
        <name>Mg(2+)</name>
        <dbReference type="ChEBI" id="CHEBI:18420"/>
    </ligand>
</feature>
<dbReference type="Pfam" id="PF00408">
    <property type="entry name" value="PGM_PMM_IV"/>
    <property type="match status" value="1"/>
</dbReference>
<dbReference type="GO" id="GO:0004615">
    <property type="term" value="F:phosphomannomutase activity"/>
    <property type="evidence" value="ECO:0007669"/>
    <property type="project" value="TreeGrafter"/>
</dbReference>
<evidence type="ECO:0000256" key="5">
    <source>
        <dbReference type="ARBA" id="ARBA00023235"/>
    </source>
</evidence>
<comment type="cofactor">
    <cofactor evidence="7">
        <name>Mg(2+)</name>
        <dbReference type="ChEBI" id="CHEBI:18420"/>
    </cofactor>
    <text evidence="7">Binds 1 Mg(2+) ion per subunit.</text>
</comment>
<evidence type="ECO:0000256" key="2">
    <source>
        <dbReference type="ARBA" id="ARBA00022553"/>
    </source>
</evidence>
<feature type="domain" description="Alpha-D-phosphohexomutase alpha/beta/alpha" evidence="12">
    <location>
        <begin position="159"/>
        <end position="253"/>
    </location>
</feature>
<evidence type="ECO:0000259" key="11">
    <source>
        <dbReference type="Pfam" id="PF02878"/>
    </source>
</evidence>
<feature type="domain" description="Alpha-D-phosphohexomutase alpha/beta/alpha" evidence="11">
    <location>
        <begin position="3"/>
        <end position="130"/>
    </location>
</feature>
<dbReference type="Pfam" id="PF02879">
    <property type="entry name" value="PGM_PMM_II"/>
    <property type="match status" value="1"/>
</dbReference>
<dbReference type="RefSeq" id="WP_092483032.1">
    <property type="nucleotide sequence ID" value="NZ_FOYM01000011.1"/>
</dbReference>
<dbReference type="Gene3D" id="3.40.120.10">
    <property type="entry name" value="Alpha-D-Glucose-1,6-Bisphosphate, subunit A, domain 3"/>
    <property type="match status" value="3"/>
</dbReference>
<dbReference type="AlphaFoldDB" id="A0A1I6DIJ1"/>
<dbReference type="SUPFAM" id="SSF53738">
    <property type="entry name" value="Phosphoglucomutase, first 3 domains"/>
    <property type="match status" value="3"/>
</dbReference>
<dbReference type="FunFam" id="3.30.310.50:FF:000001">
    <property type="entry name" value="Phosphoglucosamine mutase"/>
    <property type="match status" value="1"/>
</dbReference>
<dbReference type="InterPro" id="IPR005844">
    <property type="entry name" value="A-D-PHexomutase_a/b/a-I"/>
</dbReference>
<organism evidence="14 15">
    <name type="scientific">Desulfoscipio geothermicus DSM 3669</name>
    <dbReference type="NCBI Taxonomy" id="1121426"/>
    <lineage>
        <taxon>Bacteria</taxon>
        <taxon>Bacillati</taxon>
        <taxon>Bacillota</taxon>
        <taxon>Clostridia</taxon>
        <taxon>Eubacteriales</taxon>
        <taxon>Desulfallaceae</taxon>
        <taxon>Desulfoscipio</taxon>
    </lineage>
</organism>
<dbReference type="CDD" id="cd05802">
    <property type="entry name" value="GlmM"/>
    <property type="match status" value="1"/>
</dbReference>
<dbReference type="GO" id="GO:0000287">
    <property type="term" value="F:magnesium ion binding"/>
    <property type="evidence" value="ECO:0007669"/>
    <property type="project" value="UniProtKB-UniRule"/>
</dbReference>
<feature type="active site" description="Phosphoserine intermediate" evidence="7">
    <location>
        <position position="100"/>
    </location>
</feature>
<proteinExistence type="inferred from homology"/>
<dbReference type="FunFam" id="3.40.120.10:FF:000003">
    <property type="entry name" value="Phosphoglucosamine mutase"/>
    <property type="match status" value="1"/>
</dbReference>
<keyword evidence="5 7" id="KW-0413">Isomerase</keyword>
<dbReference type="Pfam" id="PF02880">
    <property type="entry name" value="PGM_PMM_III"/>
    <property type="match status" value="1"/>
</dbReference>
<dbReference type="InterPro" id="IPR036900">
    <property type="entry name" value="A-D-PHexomutase_C_sf"/>
</dbReference>
<feature type="binding site" evidence="7">
    <location>
        <position position="240"/>
    </location>
    <ligand>
        <name>Mg(2+)</name>
        <dbReference type="ChEBI" id="CHEBI:18420"/>
    </ligand>
</feature>
<dbReference type="InterPro" id="IPR016055">
    <property type="entry name" value="A-D-PHexomutase_a/b/a-I/II/III"/>
</dbReference>
<comment type="catalytic activity">
    <reaction evidence="6 7 9">
        <text>alpha-D-glucosamine 1-phosphate = D-glucosamine 6-phosphate</text>
        <dbReference type="Rhea" id="RHEA:23424"/>
        <dbReference type="ChEBI" id="CHEBI:58516"/>
        <dbReference type="ChEBI" id="CHEBI:58725"/>
        <dbReference type="EC" id="5.4.2.10"/>
    </reaction>
</comment>
<evidence type="ECO:0000256" key="3">
    <source>
        <dbReference type="ARBA" id="ARBA00022723"/>
    </source>
</evidence>
<protein>
    <recommendedName>
        <fullName evidence="7 9">Phosphoglucosamine mutase</fullName>
        <ecNumber evidence="7 9">5.4.2.10</ecNumber>
    </recommendedName>
</protein>
<name>A0A1I6DIJ1_9FIRM</name>
<comment type="function">
    <text evidence="7 9">Catalyzes the conversion of glucosamine-6-phosphate to glucosamine-1-phosphate.</text>
</comment>
<dbReference type="HAMAP" id="MF_01554_B">
    <property type="entry name" value="GlmM_B"/>
    <property type="match status" value="1"/>
</dbReference>
<dbReference type="InterPro" id="IPR006352">
    <property type="entry name" value="GlmM_bact"/>
</dbReference>
<keyword evidence="3 7" id="KW-0479">Metal-binding</keyword>
<dbReference type="Pfam" id="PF02878">
    <property type="entry name" value="PGM_PMM_I"/>
    <property type="match status" value="1"/>
</dbReference>
<feature type="modified residue" description="Phosphoserine" evidence="7">
    <location>
        <position position="100"/>
    </location>
</feature>
<feature type="binding site" description="via phosphate group" evidence="7">
    <location>
        <position position="100"/>
    </location>
    <ligand>
        <name>Mg(2+)</name>
        <dbReference type="ChEBI" id="CHEBI:18420"/>
    </ligand>
</feature>
<dbReference type="InterPro" id="IPR005846">
    <property type="entry name" value="A-D-PHexomutase_a/b/a-III"/>
</dbReference>
<dbReference type="InterPro" id="IPR050060">
    <property type="entry name" value="Phosphoglucosamine_mutase"/>
</dbReference>
<dbReference type="GO" id="GO:0009252">
    <property type="term" value="P:peptidoglycan biosynthetic process"/>
    <property type="evidence" value="ECO:0007669"/>
    <property type="project" value="TreeGrafter"/>
</dbReference>
<dbReference type="PRINTS" id="PR00509">
    <property type="entry name" value="PGMPMM"/>
</dbReference>
<dbReference type="NCBIfam" id="NF008139">
    <property type="entry name" value="PRK10887.1"/>
    <property type="match status" value="1"/>
</dbReference>
<evidence type="ECO:0000313" key="15">
    <source>
        <dbReference type="Proteomes" id="UP000199584"/>
    </source>
</evidence>
<dbReference type="PANTHER" id="PTHR42946:SF1">
    <property type="entry name" value="PHOSPHOGLUCOMUTASE (ALPHA-D-GLUCOSE-1,6-BISPHOSPHATE-DEPENDENT)"/>
    <property type="match status" value="1"/>
</dbReference>
<keyword evidence="15" id="KW-1185">Reference proteome</keyword>
<dbReference type="Proteomes" id="UP000199584">
    <property type="component" value="Unassembled WGS sequence"/>
</dbReference>
<dbReference type="PROSITE" id="PS00710">
    <property type="entry name" value="PGM_PMM"/>
    <property type="match status" value="1"/>
</dbReference>
<keyword evidence="4 7" id="KW-0460">Magnesium</keyword>
<dbReference type="STRING" id="39060.SAMN05660706_111101"/>
<dbReference type="GO" id="GO:0005829">
    <property type="term" value="C:cytosol"/>
    <property type="evidence" value="ECO:0007669"/>
    <property type="project" value="TreeGrafter"/>
</dbReference>
<dbReference type="FunFam" id="3.40.120.10:FF:000001">
    <property type="entry name" value="Phosphoglucosamine mutase"/>
    <property type="match status" value="1"/>
</dbReference>
<evidence type="ECO:0000256" key="6">
    <source>
        <dbReference type="ARBA" id="ARBA00050364"/>
    </source>
</evidence>
<dbReference type="GO" id="GO:0008966">
    <property type="term" value="F:phosphoglucosamine mutase activity"/>
    <property type="evidence" value="ECO:0007669"/>
    <property type="project" value="UniProtKB-UniRule"/>
</dbReference>
<dbReference type="InterPro" id="IPR016066">
    <property type="entry name" value="A-D-PHexomutase_CS"/>
</dbReference>
<keyword evidence="2 7" id="KW-0597">Phosphoprotein</keyword>
<evidence type="ECO:0000256" key="4">
    <source>
        <dbReference type="ARBA" id="ARBA00022842"/>
    </source>
</evidence>
<dbReference type="OrthoDB" id="9806956at2"/>
<dbReference type="NCBIfam" id="TIGR01455">
    <property type="entry name" value="glmM"/>
    <property type="match status" value="1"/>
</dbReference>
<evidence type="ECO:0000256" key="9">
    <source>
        <dbReference type="RuleBase" id="RU004327"/>
    </source>
</evidence>
<reference evidence="15" key="1">
    <citation type="submission" date="2016-10" db="EMBL/GenBank/DDBJ databases">
        <authorList>
            <person name="Varghese N."/>
            <person name="Submissions S."/>
        </authorList>
    </citation>
    <scope>NUCLEOTIDE SEQUENCE [LARGE SCALE GENOMIC DNA]</scope>
    <source>
        <strain evidence="15">DSM 3669</strain>
    </source>
</reference>
<comment type="PTM">
    <text evidence="7">Activated by phosphorylation.</text>
</comment>
<evidence type="ECO:0000256" key="7">
    <source>
        <dbReference type="HAMAP-Rule" id="MF_01554"/>
    </source>
</evidence>
<feature type="domain" description="Alpha-D-phosphohexomutase alpha/beta/alpha" evidence="13">
    <location>
        <begin position="257"/>
        <end position="367"/>
    </location>
</feature>
<feature type="binding site" evidence="7">
    <location>
        <position position="244"/>
    </location>
    <ligand>
        <name>Mg(2+)</name>
        <dbReference type="ChEBI" id="CHEBI:18420"/>
    </ligand>
</feature>
<dbReference type="EMBL" id="FOYM01000011">
    <property type="protein sequence ID" value="SFR05256.1"/>
    <property type="molecule type" value="Genomic_DNA"/>
</dbReference>
<gene>
    <name evidence="7" type="primary">glmM</name>
    <name evidence="14" type="ORF">SAMN05660706_111101</name>
</gene>
<evidence type="ECO:0000256" key="8">
    <source>
        <dbReference type="RuleBase" id="RU004326"/>
    </source>
</evidence>
<evidence type="ECO:0000259" key="10">
    <source>
        <dbReference type="Pfam" id="PF00408"/>
    </source>
</evidence>
<dbReference type="InterPro" id="IPR005845">
    <property type="entry name" value="A-D-PHexomutase_a/b/a-II"/>
</dbReference>
<dbReference type="GO" id="GO:0005975">
    <property type="term" value="P:carbohydrate metabolic process"/>
    <property type="evidence" value="ECO:0007669"/>
    <property type="project" value="InterPro"/>
</dbReference>
<dbReference type="InterPro" id="IPR005841">
    <property type="entry name" value="Alpha-D-phosphohexomutase_SF"/>
</dbReference>
<sequence length="444" mass="46758">MTRLFGTDGVRGIANRDLTPELAYKLGRAGAHVLAAGNAPGRIVVGRDTRISGDMLEAALSAGICSTGVDVLSVGVIPTPAVAVLTRKLDAAAGVVISASHNPVEDNGIKFFGPSGYKLTDDKEQQIEGLLSGSGGGIATPVGAGVGRIYRVLDADDRYAAFLKGTISGDLAGMKIVVDCANGAAYRVAPRVLRELGADVTPIFNTPDGVNINDGCGSTHPEKLQQAVVESGADLGLAHDGDADRLIAVDHRGNLVDGDQIMVICARHLKAQNRLPKNTVVVTVMSNLGLHLAMREAGIDVLQTKVGDRYVLEELLHTGAVFGGEQSGHILFLDHSPTGDGVLTALQLLAVVKSSGRSLAELAGRMERLPQLLKNVRVADKHRVMTSPVLAQRIAEMEKRLAGQGRILVRPSGTESLVRVMAEGRDMDQLQAVVQELVDVVQKI</sequence>
<feature type="domain" description="Alpha-D-phosphohexomutase C-terminal" evidence="10">
    <location>
        <begin position="373"/>
        <end position="439"/>
    </location>
</feature>
<dbReference type="InterPro" id="IPR005843">
    <property type="entry name" value="A-D-PHexomutase_C"/>
</dbReference>
<evidence type="ECO:0000259" key="12">
    <source>
        <dbReference type="Pfam" id="PF02879"/>
    </source>
</evidence>
<dbReference type="GO" id="GO:0006048">
    <property type="term" value="P:UDP-N-acetylglucosamine biosynthetic process"/>
    <property type="evidence" value="ECO:0007669"/>
    <property type="project" value="TreeGrafter"/>
</dbReference>
<accession>A0A1I6DIJ1</accession>
<evidence type="ECO:0000313" key="14">
    <source>
        <dbReference type="EMBL" id="SFR05256.1"/>
    </source>
</evidence>
<dbReference type="SUPFAM" id="SSF55957">
    <property type="entry name" value="Phosphoglucomutase, C-terminal domain"/>
    <property type="match status" value="1"/>
</dbReference>